<protein>
    <recommendedName>
        <fullName evidence="4">DUF3456 domain-containing protein</fullName>
    </recommendedName>
</protein>
<evidence type="ECO:0008006" key="4">
    <source>
        <dbReference type="Google" id="ProtNLM"/>
    </source>
</evidence>
<accession>A0A427AUE4</accession>
<reference evidence="2 3" key="1">
    <citation type="journal article" date="2014" name="Agronomy (Basel)">
        <title>A Draft Genome Sequence for Ensete ventricosum, the Drought-Tolerant Tree Against Hunger.</title>
        <authorList>
            <person name="Harrison J."/>
            <person name="Moore K.A."/>
            <person name="Paszkiewicz K."/>
            <person name="Jones T."/>
            <person name="Grant M."/>
            <person name="Ambacheew D."/>
            <person name="Muzemil S."/>
            <person name="Studholme D.J."/>
        </authorList>
    </citation>
    <scope>NUCLEOTIDE SEQUENCE [LARGE SCALE GENOMIC DNA]</scope>
</reference>
<comment type="caution">
    <text evidence="2">The sequence shown here is derived from an EMBL/GenBank/DDBJ whole genome shotgun (WGS) entry which is preliminary data.</text>
</comment>
<organism evidence="2 3">
    <name type="scientific">Ensete ventricosum</name>
    <name type="common">Abyssinian banana</name>
    <name type="synonym">Musa ensete</name>
    <dbReference type="NCBI Taxonomy" id="4639"/>
    <lineage>
        <taxon>Eukaryota</taxon>
        <taxon>Viridiplantae</taxon>
        <taxon>Streptophyta</taxon>
        <taxon>Embryophyta</taxon>
        <taxon>Tracheophyta</taxon>
        <taxon>Spermatophyta</taxon>
        <taxon>Magnoliopsida</taxon>
        <taxon>Liliopsida</taxon>
        <taxon>Zingiberales</taxon>
        <taxon>Musaceae</taxon>
        <taxon>Ensete</taxon>
    </lineage>
</organism>
<evidence type="ECO:0000313" key="3">
    <source>
        <dbReference type="Proteomes" id="UP000287651"/>
    </source>
</evidence>
<evidence type="ECO:0000313" key="2">
    <source>
        <dbReference type="EMBL" id="RRT79746.1"/>
    </source>
</evidence>
<keyword evidence="1" id="KW-0732">Signal</keyword>
<feature type="signal peptide" evidence="1">
    <location>
        <begin position="1"/>
        <end position="30"/>
    </location>
</feature>
<dbReference type="EMBL" id="AMZH03001322">
    <property type="protein sequence ID" value="RRT79746.1"/>
    <property type="molecule type" value="Genomic_DNA"/>
</dbReference>
<evidence type="ECO:0000256" key="1">
    <source>
        <dbReference type="SAM" id="SignalP"/>
    </source>
</evidence>
<gene>
    <name evidence="2" type="ORF">B296_00018558</name>
</gene>
<feature type="chain" id="PRO_5019225238" description="DUF3456 domain-containing protein" evidence="1">
    <location>
        <begin position="31"/>
        <end position="106"/>
    </location>
</feature>
<proteinExistence type="predicted"/>
<name>A0A427AUE4_ENSVE</name>
<dbReference type="AlphaFoldDB" id="A0A427AUE4"/>
<dbReference type="Proteomes" id="UP000287651">
    <property type="component" value="Unassembled WGS sequence"/>
</dbReference>
<sequence>MEAKRRSGAAILGSAIRLAAILTVLAPVASIDDRCAACNAVAVLVSRSFPFRLTSPRALEAEIEIGLSNLDSGEHAWIKVRDWNSIEGDKQEARAYSKGLSSFCGR</sequence>